<dbReference type="Proteomes" id="UP000828390">
    <property type="component" value="Unassembled WGS sequence"/>
</dbReference>
<evidence type="ECO:0000313" key="2">
    <source>
        <dbReference type="Proteomes" id="UP000828390"/>
    </source>
</evidence>
<reference evidence="1" key="1">
    <citation type="journal article" date="2019" name="bioRxiv">
        <title>The Genome of the Zebra Mussel, Dreissena polymorpha: A Resource for Invasive Species Research.</title>
        <authorList>
            <person name="McCartney M.A."/>
            <person name="Auch B."/>
            <person name="Kono T."/>
            <person name="Mallez S."/>
            <person name="Zhang Y."/>
            <person name="Obille A."/>
            <person name="Becker A."/>
            <person name="Abrahante J.E."/>
            <person name="Garbe J."/>
            <person name="Badalamenti J.P."/>
            <person name="Herman A."/>
            <person name="Mangelson H."/>
            <person name="Liachko I."/>
            <person name="Sullivan S."/>
            <person name="Sone E.D."/>
            <person name="Koren S."/>
            <person name="Silverstein K.A.T."/>
            <person name="Beckman K.B."/>
            <person name="Gohl D.M."/>
        </authorList>
    </citation>
    <scope>NUCLEOTIDE SEQUENCE</scope>
    <source>
        <strain evidence="1">Duluth1</strain>
        <tissue evidence="1">Whole animal</tissue>
    </source>
</reference>
<accession>A0A9D4GHS1</accession>
<dbReference type="InterPro" id="IPR023213">
    <property type="entry name" value="CAT-like_dom_sf"/>
</dbReference>
<sequence>MSKQPPFNEKTASNNAASTTQKLQILSPISLINPTRKQSTEQHDVKQTEINAITNDGVELLNINSSFSATDNSRCLKVHRKLGAIENMYFQYSKQGAETICLMFQLKTDYNITPNLAELAFILLNKRHPLLRSSITTVLGPPNLNQYNLVQVTPAFYDFLVVKRGKWLDVLLDEAAVKFDDRRFPLFRCRLLISKEDTENRPKESTSPGDKPFTSRFLFIAHHSVMDGGYIMWVFQDFVTFMDAIATERNISTIPELPFLPQVESVLTFPSAIESAILTNNESSYQTSFSIKVCDDASNSQVLLDYNKKFADNIQTFSSEPRNGCLTFKMSESETLAFSKACRSHGCKPKGPLVTASIMALLELIYGQFGDVEIPLEYIVDFRRFCNFPALGTEVPNFTGVAALHVPMLATFRRQTGPVSGQEFWDISKIVEDFLVTSISSRRTYDFLQSIIQRDRENSIPTTEKGKAPYVLSISNMGICDAGLNADLRQRVHLADLHGHSTVLVDDMPLFFMTTFLVNNQLCGNSSYCQEYTSKTTCEQFINMFRKYLTIHSKL</sequence>
<proteinExistence type="predicted"/>
<keyword evidence="2" id="KW-1185">Reference proteome</keyword>
<gene>
    <name evidence="1" type="ORF">DPMN_118662</name>
</gene>
<dbReference type="PANTHER" id="PTHR28037">
    <property type="entry name" value="ALCOHOL O-ACETYLTRANSFERASE 1-RELATED"/>
    <property type="match status" value="1"/>
</dbReference>
<organism evidence="1 2">
    <name type="scientific">Dreissena polymorpha</name>
    <name type="common">Zebra mussel</name>
    <name type="synonym">Mytilus polymorpha</name>
    <dbReference type="NCBI Taxonomy" id="45954"/>
    <lineage>
        <taxon>Eukaryota</taxon>
        <taxon>Metazoa</taxon>
        <taxon>Spiralia</taxon>
        <taxon>Lophotrochozoa</taxon>
        <taxon>Mollusca</taxon>
        <taxon>Bivalvia</taxon>
        <taxon>Autobranchia</taxon>
        <taxon>Heteroconchia</taxon>
        <taxon>Euheterodonta</taxon>
        <taxon>Imparidentia</taxon>
        <taxon>Neoheterodontei</taxon>
        <taxon>Myida</taxon>
        <taxon>Dreissenoidea</taxon>
        <taxon>Dreissenidae</taxon>
        <taxon>Dreissena</taxon>
    </lineage>
</organism>
<dbReference type="InterPro" id="IPR052058">
    <property type="entry name" value="Alcohol_O-acetyltransferase"/>
</dbReference>
<dbReference type="AlphaFoldDB" id="A0A9D4GHS1"/>
<dbReference type="OrthoDB" id="6097357at2759"/>
<protein>
    <recommendedName>
        <fullName evidence="3">Condensation domain-containing protein</fullName>
    </recommendedName>
</protein>
<dbReference type="Gene3D" id="3.30.559.10">
    <property type="entry name" value="Chloramphenicol acetyltransferase-like domain"/>
    <property type="match status" value="1"/>
</dbReference>
<comment type="caution">
    <text evidence="1">The sequence shown here is derived from an EMBL/GenBank/DDBJ whole genome shotgun (WGS) entry which is preliminary data.</text>
</comment>
<dbReference type="SUPFAM" id="SSF52777">
    <property type="entry name" value="CoA-dependent acyltransferases"/>
    <property type="match status" value="1"/>
</dbReference>
<evidence type="ECO:0008006" key="3">
    <source>
        <dbReference type="Google" id="ProtNLM"/>
    </source>
</evidence>
<dbReference type="EMBL" id="JAIWYP010000005">
    <property type="protein sequence ID" value="KAH3817133.1"/>
    <property type="molecule type" value="Genomic_DNA"/>
</dbReference>
<reference evidence="1" key="2">
    <citation type="submission" date="2020-11" db="EMBL/GenBank/DDBJ databases">
        <authorList>
            <person name="McCartney M.A."/>
            <person name="Auch B."/>
            <person name="Kono T."/>
            <person name="Mallez S."/>
            <person name="Becker A."/>
            <person name="Gohl D.M."/>
            <person name="Silverstein K.A.T."/>
            <person name="Koren S."/>
            <person name="Bechman K.B."/>
            <person name="Herman A."/>
            <person name="Abrahante J.E."/>
            <person name="Garbe J."/>
        </authorList>
    </citation>
    <scope>NUCLEOTIDE SEQUENCE</scope>
    <source>
        <strain evidence="1">Duluth1</strain>
        <tissue evidence="1">Whole animal</tissue>
    </source>
</reference>
<name>A0A9D4GHS1_DREPO</name>
<evidence type="ECO:0000313" key="1">
    <source>
        <dbReference type="EMBL" id="KAH3817133.1"/>
    </source>
</evidence>
<dbReference type="PANTHER" id="PTHR28037:SF1">
    <property type="entry name" value="ALCOHOL O-ACETYLTRANSFERASE 1-RELATED"/>
    <property type="match status" value="1"/>
</dbReference>